<feature type="domain" description="F-box" evidence="2">
    <location>
        <begin position="300"/>
        <end position="376"/>
    </location>
</feature>
<dbReference type="AlphaFoldDB" id="A0AAD4LSB6"/>
<dbReference type="InterPro" id="IPR036047">
    <property type="entry name" value="F-box-like_dom_sf"/>
</dbReference>
<dbReference type="PANTHER" id="PTHR13318">
    <property type="entry name" value="PARTNER OF PAIRED, ISOFORM B-RELATED"/>
    <property type="match status" value="1"/>
</dbReference>
<dbReference type="SMART" id="SM00367">
    <property type="entry name" value="LRR_CC"/>
    <property type="match status" value="8"/>
</dbReference>
<accession>A0AAD4LSB6</accession>
<feature type="compositionally biased region" description="Polar residues" evidence="1">
    <location>
        <begin position="169"/>
        <end position="184"/>
    </location>
</feature>
<feature type="compositionally biased region" description="Polar residues" evidence="1">
    <location>
        <begin position="837"/>
        <end position="849"/>
    </location>
</feature>
<name>A0AAD4LSB6_9AGAM</name>
<organism evidence="3 4">
    <name type="scientific">Lactarius akahatsu</name>
    <dbReference type="NCBI Taxonomy" id="416441"/>
    <lineage>
        <taxon>Eukaryota</taxon>
        <taxon>Fungi</taxon>
        <taxon>Dikarya</taxon>
        <taxon>Basidiomycota</taxon>
        <taxon>Agaricomycotina</taxon>
        <taxon>Agaricomycetes</taxon>
        <taxon>Russulales</taxon>
        <taxon>Russulaceae</taxon>
        <taxon>Lactarius</taxon>
    </lineage>
</organism>
<keyword evidence="4" id="KW-1185">Reference proteome</keyword>
<protein>
    <recommendedName>
        <fullName evidence="2">F-box domain-containing protein</fullName>
    </recommendedName>
</protein>
<evidence type="ECO:0000313" key="3">
    <source>
        <dbReference type="EMBL" id="KAH8997416.1"/>
    </source>
</evidence>
<dbReference type="SUPFAM" id="SSF81383">
    <property type="entry name" value="F-box domain"/>
    <property type="match status" value="1"/>
</dbReference>
<dbReference type="Gene3D" id="3.80.10.10">
    <property type="entry name" value="Ribonuclease Inhibitor"/>
    <property type="match status" value="3"/>
</dbReference>
<evidence type="ECO:0000259" key="2">
    <source>
        <dbReference type="Pfam" id="PF12937"/>
    </source>
</evidence>
<dbReference type="GO" id="GO:0031146">
    <property type="term" value="P:SCF-dependent proteasomal ubiquitin-dependent protein catabolic process"/>
    <property type="evidence" value="ECO:0007669"/>
    <property type="project" value="TreeGrafter"/>
</dbReference>
<evidence type="ECO:0000256" key="1">
    <source>
        <dbReference type="SAM" id="MobiDB-lite"/>
    </source>
</evidence>
<dbReference type="Proteomes" id="UP001201163">
    <property type="component" value="Unassembled WGS sequence"/>
</dbReference>
<reference evidence="3" key="1">
    <citation type="submission" date="2022-01" db="EMBL/GenBank/DDBJ databases">
        <title>Comparative genomics reveals a dynamic genome evolution in the ectomycorrhizal milk-cap (Lactarius) mushrooms.</title>
        <authorList>
            <consortium name="DOE Joint Genome Institute"/>
            <person name="Lebreton A."/>
            <person name="Tang N."/>
            <person name="Kuo A."/>
            <person name="LaButti K."/>
            <person name="Drula E."/>
            <person name="Barry K."/>
            <person name="Clum A."/>
            <person name="Lipzen A."/>
            <person name="Mousain D."/>
            <person name="Ng V."/>
            <person name="Wang R."/>
            <person name="Wang X."/>
            <person name="Dai Y."/>
            <person name="Henrissat B."/>
            <person name="Grigoriev I.V."/>
            <person name="Guerin-Laguette A."/>
            <person name="Yu F."/>
            <person name="Martin F.M."/>
        </authorList>
    </citation>
    <scope>NUCLEOTIDE SEQUENCE</scope>
    <source>
        <strain evidence="3">QP</strain>
    </source>
</reference>
<feature type="region of interest" description="Disordered" evidence="1">
    <location>
        <begin position="827"/>
        <end position="884"/>
    </location>
</feature>
<evidence type="ECO:0000313" key="4">
    <source>
        <dbReference type="Proteomes" id="UP001201163"/>
    </source>
</evidence>
<comment type="caution">
    <text evidence="3">The sequence shown here is derived from an EMBL/GenBank/DDBJ whole genome shotgun (WGS) entry which is preliminary data.</text>
</comment>
<sequence>MSLDSAGLPGSSHAVLSLPHTIQPEFTSTPLELTCSHNDLDDDTDVPHLCKGKARDRHGDIPPTLPPLTFPPMTFDISPSPSLNPGSGPSSYGSLCHPRLENDAYPRSPAVIGTSTPLGVAAVLPHTSLRRWSFSNPSSLYPGFPVASSSHTRVEIGPSRGPNELSHKFSFSSPDRSQTQSLPSTPEVGMRVPVIVDAVDAGGCLTPWRREFKSRSKDKSRMGPPHSYIVFDRVGERALPDCYSASLATRPAADVHPHKANARSYSDPLPFPRAFDVVSTDAADTFVIPIVVPPNLFDGRLPREIRLRIFGFLVGIYEEDHERRVREGRWTAIKASKHKWVGRDQGIRELMRMSRVCKTWSALIHDGQLWRNLDLRAFPKMPVSQLLQVVGHAGSFITSLNLSDHGNLLPSTLENLANSMSVVHGMRMAQAYNQLTNLNMSGCTTVSTPSLHYLLTQSPFLEILSLKGMPAVTNETCEILSRHCPRLTSLNLSRCKNLTGAGIRSFASFAVARAKLLPLVELRLSGLKGITDSTMTTLGKAAPYLQVLDLSYCRDLHNSSLNAFVACTEDYALDSISLTGRQAGRNPNDAGRFRRRITHLRHLSLSHCILLTDIACSHLAHAVPQLELLELGGIGGELKDDGVVRLLDTLPNLRKLDLEDASDITDNVLHVITPPSIDDVGCDRVPGHALEHLIVSYANQLTNDGFLALMRNCTRLRVLEADSTRMSASSVKEFVRLSRERNACDATMVAIDCRSMNEALIKELADSIRPRLGWRSYEARRLAYLDGRDDEALGVGQDECDSRRVVLKTFASWQTVEAVATARNKRRKGWRRRDANLSGSSSAEEATQTRSRWWSPGGRRSPGTNYNSPGLLETNSERDGCTIM</sequence>
<dbReference type="InterPro" id="IPR032675">
    <property type="entry name" value="LRR_dom_sf"/>
</dbReference>
<feature type="region of interest" description="Disordered" evidence="1">
    <location>
        <begin position="152"/>
        <end position="186"/>
    </location>
</feature>
<dbReference type="SUPFAM" id="SSF52047">
    <property type="entry name" value="RNI-like"/>
    <property type="match status" value="1"/>
</dbReference>
<proteinExistence type="predicted"/>
<dbReference type="EMBL" id="JAKELL010000007">
    <property type="protein sequence ID" value="KAH8997416.1"/>
    <property type="molecule type" value="Genomic_DNA"/>
</dbReference>
<dbReference type="InterPro" id="IPR001810">
    <property type="entry name" value="F-box_dom"/>
</dbReference>
<dbReference type="Pfam" id="PF12937">
    <property type="entry name" value="F-box-like"/>
    <property type="match status" value="1"/>
</dbReference>
<feature type="compositionally biased region" description="Basic and acidic residues" evidence="1">
    <location>
        <begin position="875"/>
        <end position="884"/>
    </location>
</feature>
<gene>
    <name evidence="3" type="ORF">EDB92DRAFT_1792582</name>
</gene>
<feature type="compositionally biased region" description="Low complexity" evidence="1">
    <location>
        <begin position="850"/>
        <end position="863"/>
    </location>
</feature>
<dbReference type="GO" id="GO:0019005">
    <property type="term" value="C:SCF ubiquitin ligase complex"/>
    <property type="evidence" value="ECO:0007669"/>
    <property type="project" value="TreeGrafter"/>
</dbReference>
<dbReference type="InterPro" id="IPR006553">
    <property type="entry name" value="Leu-rich_rpt_Cys-con_subtyp"/>
</dbReference>